<evidence type="ECO:0000313" key="9">
    <source>
        <dbReference type="EMBL" id="HJA92159.1"/>
    </source>
</evidence>
<dbReference type="NCBIfam" id="TIGR00744">
    <property type="entry name" value="ROK_glcA_fam"/>
    <property type="match status" value="1"/>
</dbReference>
<evidence type="ECO:0000313" key="10">
    <source>
        <dbReference type="Proteomes" id="UP000886858"/>
    </source>
</evidence>
<proteinExistence type="inferred from homology"/>
<comment type="caution">
    <text evidence="9">The sequence shown here is derived from an EMBL/GenBank/DDBJ whole genome shotgun (WGS) entry which is preliminary data.</text>
</comment>
<evidence type="ECO:0000256" key="4">
    <source>
        <dbReference type="ARBA" id="ARBA00022679"/>
    </source>
</evidence>
<dbReference type="AlphaFoldDB" id="A0A9D2KZB9"/>
<dbReference type="Gene3D" id="3.30.420.40">
    <property type="match status" value="2"/>
</dbReference>
<evidence type="ECO:0000256" key="6">
    <source>
        <dbReference type="ARBA" id="ARBA00022777"/>
    </source>
</evidence>
<accession>A0A9D2KZB9</accession>
<dbReference type="GO" id="GO:0004340">
    <property type="term" value="F:glucokinase activity"/>
    <property type="evidence" value="ECO:0007669"/>
    <property type="project" value="UniProtKB-EC"/>
</dbReference>
<keyword evidence="5" id="KW-0547">Nucleotide-binding</keyword>
<dbReference type="PANTHER" id="PTHR18964">
    <property type="entry name" value="ROK (REPRESSOR, ORF, KINASE) FAMILY"/>
    <property type="match status" value="1"/>
</dbReference>
<dbReference type="PROSITE" id="PS01125">
    <property type="entry name" value="ROK"/>
    <property type="match status" value="1"/>
</dbReference>
<evidence type="ECO:0000256" key="8">
    <source>
        <dbReference type="ARBA" id="ARBA00032386"/>
    </source>
</evidence>
<name>A0A9D2KZB9_9FIRM</name>
<dbReference type="GO" id="GO:0006096">
    <property type="term" value="P:glycolytic process"/>
    <property type="evidence" value="ECO:0007669"/>
    <property type="project" value="InterPro"/>
</dbReference>
<organism evidence="9 10">
    <name type="scientific">Candidatus Eisenbergiella merdipullorum</name>
    <dbReference type="NCBI Taxonomy" id="2838553"/>
    <lineage>
        <taxon>Bacteria</taxon>
        <taxon>Bacillati</taxon>
        <taxon>Bacillota</taxon>
        <taxon>Clostridia</taxon>
        <taxon>Lachnospirales</taxon>
        <taxon>Lachnospiraceae</taxon>
        <taxon>Eisenbergiella</taxon>
    </lineage>
</organism>
<evidence type="ECO:0000256" key="2">
    <source>
        <dbReference type="ARBA" id="ARBA00012323"/>
    </source>
</evidence>
<dbReference type="InterPro" id="IPR043129">
    <property type="entry name" value="ATPase_NBD"/>
</dbReference>
<dbReference type="EC" id="2.7.1.2" evidence="2"/>
<dbReference type="InterPro" id="IPR000600">
    <property type="entry name" value="ROK"/>
</dbReference>
<evidence type="ECO:0000256" key="5">
    <source>
        <dbReference type="ARBA" id="ARBA00022741"/>
    </source>
</evidence>
<reference evidence="9" key="2">
    <citation type="submission" date="2021-04" db="EMBL/GenBank/DDBJ databases">
        <authorList>
            <person name="Gilroy R."/>
        </authorList>
    </citation>
    <scope>NUCLEOTIDE SEQUENCE</scope>
    <source>
        <strain evidence="9">CHK179-7159</strain>
    </source>
</reference>
<evidence type="ECO:0000256" key="1">
    <source>
        <dbReference type="ARBA" id="ARBA00006479"/>
    </source>
</evidence>
<comment type="similarity">
    <text evidence="1">Belongs to the ROK (NagC/XylR) family.</text>
</comment>
<dbReference type="SUPFAM" id="SSF53067">
    <property type="entry name" value="Actin-like ATPase domain"/>
    <property type="match status" value="1"/>
</dbReference>
<dbReference type="InterPro" id="IPR049874">
    <property type="entry name" value="ROK_cs"/>
</dbReference>
<sequence>MEGKMARYCFGVDVGGTTVKLGFFDETGNLLDKWEIPTRTQENGKYILPDVAKTILDKMKEQEVSRDEIVGVGIGAPGPIDAKGTVYVAVNLGWGTFSLKNELQSLLNLPVEAGNDANVAALGEMWKGGGQGYSNVVAVTLGTGVGGGIIVDGKILSGATGAGGEIGHIHVKDGETERCNCGNYGCLEEYTSATGIVRLAKRRLALDDKPSVLRGNDKISAKTVFDAVKGGDELAAEVAEQFGEILGKALAGIAAVVNPEIFVIGGGVSKAGPILLDYIQKNYTPYVFAGSRGALFSLATLGNDAGIYGAAKMVLD</sequence>
<dbReference type="Pfam" id="PF00480">
    <property type="entry name" value="ROK"/>
    <property type="match status" value="1"/>
</dbReference>
<keyword evidence="6" id="KW-0418">Kinase</keyword>
<reference evidence="9" key="1">
    <citation type="journal article" date="2021" name="PeerJ">
        <title>Extensive microbial diversity within the chicken gut microbiome revealed by metagenomics and culture.</title>
        <authorList>
            <person name="Gilroy R."/>
            <person name="Ravi A."/>
            <person name="Getino M."/>
            <person name="Pursley I."/>
            <person name="Horton D.L."/>
            <person name="Alikhan N.F."/>
            <person name="Baker D."/>
            <person name="Gharbi K."/>
            <person name="Hall N."/>
            <person name="Watson M."/>
            <person name="Adriaenssens E.M."/>
            <person name="Foster-Nyarko E."/>
            <person name="Jarju S."/>
            <person name="Secka A."/>
            <person name="Antonio M."/>
            <person name="Oren A."/>
            <person name="Chaudhuri R.R."/>
            <person name="La Ragione R."/>
            <person name="Hildebrand F."/>
            <person name="Pallen M.J."/>
        </authorList>
    </citation>
    <scope>NUCLEOTIDE SEQUENCE</scope>
    <source>
        <strain evidence="9">CHK179-7159</strain>
    </source>
</reference>
<gene>
    <name evidence="9" type="ORF">H9717_03420</name>
</gene>
<dbReference type="GO" id="GO:0005524">
    <property type="term" value="F:ATP binding"/>
    <property type="evidence" value="ECO:0007669"/>
    <property type="project" value="UniProtKB-KW"/>
</dbReference>
<evidence type="ECO:0000256" key="3">
    <source>
        <dbReference type="ARBA" id="ARBA00014701"/>
    </source>
</evidence>
<dbReference type="InterPro" id="IPR004654">
    <property type="entry name" value="ROK_glcA"/>
</dbReference>
<protein>
    <recommendedName>
        <fullName evidence="3">Glucokinase</fullName>
        <ecNumber evidence="2">2.7.1.2</ecNumber>
    </recommendedName>
    <alternativeName>
        <fullName evidence="8">Glucose kinase</fullName>
    </alternativeName>
</protein>
<dbReference type="Proteomes" id="UP000886858">
    <property type="component" value="Unassembled WGS sequence"/>
</dbReference>
<dbReference type="GO" id="GO:0005737">
    <property type="term" value="C:cytoplasm"/>
    <property type="evidence" value="ECO:0007669"/>
    <property type="project" value="InterPro"/>
</dbReference>
<evidence type="ECO:0000256" key="7">
    <source>
        <dbReference type="ARBA" id="ARBA00022840"/>
    </source>
</evidence>
<dbReference type="EMBL" id="DWYY01000039">
    <property type="protein sequence ID" value="HJA92159.1"/>
    <property type="molecule type" value="Genomic_DNA"/>
</dbReference>
<keyword evidence="4 9" id="KW-0808">Transferase</keyword>
<keyword evidence="7" id="KW-0067">ATP-binding</keyword>
<dbReference type="PANTHER" id="PTHR18964:SF149">
    <property type="entry name" value="BIFUNCTIONAL UDP-N-ACETYLGLUCOSAMINE 2-EPIMERASE_N-ACETYLMANNOSAMINE KINASE"/>
    <property type="match status" value="1"/>
</dbReference>